<comment type="caution">
    <text evidence="3">The sequence shown here is derived from an EMBL/GenBank/DDBJ whole genome shotgun (WGS) entry which is preliminary data.</text>
</comment>
<dbReference type="InterPro" id="IPR040424">
    <property type="entry name" value="Smn1"/>
</dbReference>
<feature type="region of interest" description="Disordered" evidence="1">
    <location>
        <begin position="78"/>
        <end position="135"/>
    </location>
</feature>
<dbReference type="Proteomes" id="UP000285326">
    <property type="component" value="Unassembled WGS sequence"/>
</dbReference>
<dbReference type="InterPro" id="IPR049481">
    <property type="entry name" value="SMN_G2-BD"/>
</dbReference>
<evidence type="ECO:0000313" key="4">
    <source>
        <dbReference type="Proteomes" id="UP000285326"/>
    </source>
</evidence>
<reference evidence="3 4" key="1">
    <citation type="journal article" date="2018" name="BMC Genomics">
        <title>Comparative genome analyses reveal sequence features reflecting distinct modes of host-adaptation between dicot and monocot powdery mildew.</title>
        <authorList>
            <person name="Wu Y."/>
            <person name="Ma X."/>
            <person name="Pan Z."/>
            <person name="Kale S.D."/>
            <person name="Song Y."/>
            <person name="King H."/>
            <person name="Zhang Q."/>
            <person name="Presley C."/>
            <person name="Deng X."/>
            <person name="Wei C.I."/>
            <person name="Xiao S."/>
        </authorList>
    </citation>
    <scope>NUCLEOTIDE SEQUENCE [LARGE SCALE GENOMIC DNA]</scope>
    <source>
        <strain evidence="3">UMSG1</strain>
    </source>
</reference>
<feature type="domain" description="Survival Motor Neuron Gemin2-binding" evidence="2">
    <location>
        <begin position="42"/>
        <end position="65"/>
    </location>
</feature>
<dbReference type="CDD" id="cd22851">
    <property type="entry name" value="SMN_N"/>
    <property type="match status" value="1"/>
</dbReference>
<feature type="compositionally biased region" description="Polar residues" evidence="1">
    <location>
        <begin position="78"/>
        <end position="95"/>
    </location>
</feature>
<evidence type="ECO:0000313" key="3">
    <source>
        <dbReference type="EMBL" id="RKF81957.1"/>
    </source>
</evidence>
<evidence type="ECO:0000256" key="1">
    <source>
        <dbReference type="SAM" id="MobiDB-lite"/>
    </source>
</evidence>
<name>A0A420J585_9PEZI</name>
<proteinExistence type="predicted"/>
<gene>
    <name evidence="3" type="ORF">GcM1_176007</name>
</gene>
<dbReference type="PANTHER" id="PTHR39267:SF1">
    <property type="entry name" value="SURVIVAL MOTOR NEURON PROTEIN"/>
    <property type="match status" value="1"/>
</dbReference>
<evidence type="ECO:0000259" key="2">
    <source>
        <dbReference type="Pfam" id="PF20636"/>
    </source>
</evidence>
<feature type="compositionally biased region" description="Polar residues" evidence="1">
    <location>
        <begin position="102"/>
        <end position="115"/>
    </location>
</feature>
<dbReference type="PANTHER" id="PTHR39267">
    <property type="entry name" value="SURVIVAL MOTOR NEURON-LIKE PROTEIN 1"/>
    <property type="match status" value="1"/>
</dbReference>
<accession>A0A420J585</accession>
<sequence length="154" mass="17280">MAAMTGKDLACFRTTVNDKGTNFFRFILELFGGQKRMVASQAEIWDDSILIESWNDALEEYKKYHSIAACKTNHNESVETFGSPSNQTVGETITNDCEEELPSNSPRASQTAVSNEKSDNHHDEQKTPNTEPVGPTHSIHPLFLYNCYAFPTPF</sequence>
<feature type="compositionally biased region" description="Basic and acidic residues" evidence="1">
    <location>
        <begin position="116"/>
        <end position="126"/>
    </location>
</feature>
<dbReference type="EMBL" id="MCBS01017661">
    <property type="protein sequence ID" value="RKF81957.1"/>
    <property type="molecule type" value="Genomic_DNA"/>
</dbReference>
<organism evidence="3 4">
    <name type="scientific">Golovinomyces cichoracearum</name>
    <dbReference type="NCBI Taxonomy" id="62708"/>
    <lineage>
        <taxon>Eukaryota</taxon>
        <taxon>Fungi</taxon>
        <taxon>Dikarya</taxon>
        <taxon>Ascomycota</taxon>
        <taxon>Pezizomycotina</taxon>
        <taxon>Leotiomycetes</taxon>
        <taxon>Erysiphales</taxon>
        <taxon>Erysiphaceae</taxon>
        <taxon>Golovinomyces</taxon>
    </lineage>
</organism>
<protein>
    <submittedName>
        <fullName evidence="3">Putative survival motor neuron-like protein 1</fullName>
    </submittedName>
</protein>
<dbReference type="Pfam" id="PF20636">
    <property type="entry name" value="SMN_G2-BD"/>
    <property type="match status" value="1"/>
</dbReference>
<dbReference type="AlphaFoldDB" id="A0A420J585"/>